<sequence length="658" mass="74663">MNPYSYPTVGDPAVESHLISNAVYITPIFTEDAVPKTFMFDDSTFQTAHIDILADKYPLSTAPDPLPVCSNLHWSSCMNTTLDNSVQSSFICDLAKGCGELSHMLSPQVIIQRAFQDYPIDVPVIFPVSKSFVPDSAVSDVQFLEGGVLKETEKLMISAYGDHKATDSEEGTLLLPAPTEREKSDMMDQQYGKTSKVETTNLQCNCGHNRLCPDQQFEQPDMFMNDVYAALTSDISWRNEPESDSRIMNDSKEPKENGAETRQRRRSVKRKLVDLRTLLIQCAEAVGSNDFKNAKDFLTQIRLHASPCGNASERKAHYFGRALEARLAGTGSEEYAALVSNRIPAATIEACKLLISACPFMKVSNFFTTEMIMKTAKKATKIHIVHFGVPYGLQWSSLIQRLSKMPGNNPPLLRVTGIDLPDQPGLMESEARSVEETGHLLANFCKQFNIPFEYNAIKQKWENIQLEDLKIDRNEVIVVSCLYRLRHIVDEMEDLSSPRDTVLNLIRKINPNIFIHGIVNGTYNAPFFVSRFREALYYFSSMFDMLQEIAPSEGKERMVMEENIHAKDILNVVACEGSERVERPETYKQWQVRNLRAGLRQLPLNQEMLMSAKAHVKLHYHRDFLVDGDKNWMLQGWKGKTLYALSFWKASRLKEVEH</sequence>
<feature type="region of interest" description="Leucine repeat II (LRII)" evidence="3">
    <location>
        <begin position="436"/>
        <end position="468"/>
    </location>
</feature>
<dbReference type="Pfam" id="PF03514">
    <property type="entry name" value="GRAS"/>
    <property type="match status" value="1"/>
</dbReference>
<dbReference type="InterPro" id="IPR005202">
    <property type="entry name" value="TF_GRAS"/>
</dbReference>
<dbReference type="Proteomes" id="UP000187203">
    <property type="component" value="Unassembled WGS sequence"/>
</dbReference>
<keyword evidence="2" id="KW-0804">Transcription</keyword>
<accession>A0A1R3J8Q8</accession>
<dbReference type="STRING" id="93759.A0A1R3J8Q8"/>
<evidence type="ECO:0000256" key="1">
    <source>
        <dbReference type="ARBA" id="ARBA00023015"/>
    </source>
</evidence>
<name>A0A1R3J8Q8_9ROSI</name>
<evidence type="ECO:0000256" key="4">
    <source>
        <dbReference type="SAM" id="MobiDB-lite"/>
    </source>
</evidence>
<dbReference type="EMBL" id="AWUE01016472">
    <property type="protein sequence ID" value="OMO91225.1"/>
    <property type="molecule type" value="Genomic_DNA"/>
</dbReference>
<gene>
    <name evidence="5" type="ORF">COLO4_18535</name>
</gene>
<reference evidence="6" key="1">
    <citation type="submission" date="2013-09" db="EMBL/GenBank/DDBJ databases">
        <title>Corchorus olitorius genome sequencing.</title>
        <authorList>
            <person name="Alam M."/>
            <person name="Haque M.S."/>
            <person name="Islam M.S."/>
            <person name="Emdad E.M."/>
            <person name="Islam M.M."/>
            <person name="Ahmed B."/>
            <person name="Halim A."/>
            <person name="Hossen Q.M.M."/>
            <person name="Hossain M.Z."/>
            <person name="Ahmed R."/>
            <person name="Khan M.M."/>
            <person name="Islam R."/>
            <person name="Rashid M.M."/>
            <person name="Khan S.A."/>
            <person name="Rahman M.S."/>
            <person name="Alam M."/>
            <person name="Yahiya A.S."/>
            <person name="Khan M.S."/>
            <person name="Azam M.S."/>
            <person name="Haque T."/>
            <person name="Lashkar M.Z.H."/>
            <person name="Akhand A.I."/>
            <person name="Morshed G."/>
            <person name="Roy S."/>
            <person name="Uddin K.S."/>
            <person name="Rabeya T."/>
            <person name="Hossain A.S."/>
            <person name="Chowdhury A."/>
            <person name="Snigdha A.R."/>
            <person name="Mortoza M.S."/>
            <person name="Matin S.A."/>
            <person name="Hoque S.M.E."/>
            <person name="Islam M.K."/>
            <person name="Roy D.K."/>
            <person name="Haider R."/>
            <person name="Moosa M.M."/>
            <person name="Elias S.M."/>
            <person name="Hasan A.M."/>
            <person name="Jahan S."/>
            <person name="Shafiuddin M."/>
            <person name="Mahmood N."/>
            <person name="Shommy N.S."/>
        </authorList>
    </citation>
    <scope>NUCLEOTIDE SEQUENCE [LARGE SCALE GENOMIC DNA]</scope>
    <source>
        <strain evidence="6">cv. O-4</strain>
    </source>
</reference>
<keyword evidence="1" id="KW-0805">Transcription regulation</keyword>
<dbReference type="PROSITE" id="PS50985">
    <property type="entry name" value="GRAS"/>
    <property type="match status" value="1"/>
</dbReference>
<comment type="caution">
    <text evidence="3">Lacks conserved residue(s) required for the propagation of feature annotation.</text>
</comment>
<dbReference type="OrthoDB" id="47276at2759"/>
<proteinExistence type="inferred from homology"/>
<protein>
    <submittedName>
        <fullName evidence="5">Transcription factor GRAS</fullName>
    </submittedName>
</protein>
<dbReference type="AlphaFoldDB" id="A0A1R3J8Q8"/>
<evidence type="ECO:0000313" key="6">
    <source>
        <dbReference type="Proteomes" id="UP000187203"/>
    </source>
</evidence>
<organism evidence="5 6">
    <name type="scientific">Corchorus olitorius</name>
    <dbReference type="NCBI Taxonomy" id="93759"/>
    <lineage>
        <taxon>Eukaryota</taxon>
        <taxon>Viridiplantae</taxon>
        <taxon>Streptophyta</taxon>
        <taxon>Embryophyta</taxon>
        <taxon>Tracheophyta</taxon>
        <taxon>Spermatophyta</taxon>
        <taxon>Magnoliopsida</taxon>
        <taxon>eudicotyledons</taxon>
        <taxon>Gunneridae</taxon>
        <taxon>Pentapetalae</taxon>
        <taxon>rosids</taxon>
        <taxon>malvids</taxon>
        <taxon>Malvales</taxon>
        <taxon>Malvaceae</taxon>
        <taxon>Grewioideae</taxon>
        <taxon>Apeibeae</taxon>
        <taxon>Corchorus</taxon>
    </lineage>
</organism>
<evidence type="ECO:0000256" key="3">
    <source>
        <dbReference type="PROSITE-ProRule" id="PRU01191"/>
    </source>
</evidence>
<feature type="compositionally biased region" description="Basic and acidic residues" evidence="4">
    <location>
        <begin position="239"/>
        <end position="262"/>
    </location>
</feature>
<feature type="region of interest" description="Disordered" evidence="4">
    <location>
        <begin position="239"/>
        <end position="267"/>
    </location>
</feature>
<evidence type="ECO:0000313" key="5">
    <source>
        <dbReference type="EMBL" id="OMO91225.1"/>
    </source>
</evidence>
<feature type="region of interest" description="SAW" evidence="3">
    <location>
        <begin position="574"/>
        <end position="649"/>
    </location>
</feature>
<comment type="caution">
    <text evidence="5">The sequence shown here is derived from an EMBL/GenBank/DDBJ whole genome shotgun (WGS) entry which is preliminary data.</text>
</comment>
<dbReference type="PANTHER" id="PTHR31636">
    <property type="entry name" value="OSJNBA0084A10.13 PROTEIN-RELATED"/>
    <property type="match status" value="1"/>
</dbReference>
<comment type="similarity">
    <text evidence="3">Belongs to the GRAS family.</text>
</comment>
<evidence type="ECO:0000256" key="2">
    <source>
        <dbReference type="ARBA" id="ARBA00023163"/>
    </source>
</evidence>
<keyword evidence="6" id="KW-1185">Reference proteome</keyword>